<dbReference type="AlphaFoldDB" id="A0A271LAX9"/>
<dbReference type="InterPro" id="IPR041705">
    <property type="entry name" value="PIN_Sll0205"/>
</dbReference>
<evidence type="ECO:0000259" key="1">
    <source>
        <dbReference type="Pfam" id="PF01850"/>
    </source>
</evidence>
<name>A0A271LAX9_9HYPH</name>
<organism evidence="2 3">
    <name type="scientific">Mesorhizobium temperatum</name>
    <dbReference type="NCBI Taxonomy" id="241416"/>
    <lineage>
        <taxon>Bacteria</taxon>
        <taxon>Pseudomonadati</taxon>
        <taxon>Pseudomonadota</taxon>
        <taxon>Alphaproteobacteria</taxon>
        <taxon>Hyphomicrobiales</taxon>
        <taxon>Phyllobacteriaceae</taxon>
        <taxon>Mesorhizobium</taxon>
    </lineage>
</organism>
<evidence type="ECO:0000313" key="3">
    <source>
        <dbReference type="Proteomes" id="UP000216442"/>
    </source>
</evidence>
<sequence>MTIGPFLADTQIILWSIADNPRLREPHRAILASDAVVFASAASVWEIAIKRAIGKLEAPDDLATLLPKMRFLPLTITFQHAQRAGGLPHHHGDPFDRLLIAQAQVENLTILTADPHFARYDVALA</sequence>
<protein>
    <submittedName>
        <fullName evidence="2">PIN domain-containing protein</fullName>
    </submittedName>
</protein>
<dbReference type="InterPro" id="IPR052919">
    <property type="entry name" value="TA_system_RNase"/>
</dbReference>
<dbReference type="InterPro" id="IPR029060">
    <property type="entry name" value="PIN-like_dom_sf"/>
</dbReference>
<dbReference type="Gene3D" id="3.40.50.1010">
    <property type="entry name" value="5'-nuclease"/>
    <property type="match status" value="1"/>
</dbReference>
<feature type="domain" description="PIN" evidence="1">
    <location>
        <begin position="8"/>
        <end position="121"/>
    </location>
</feature>
<comment type="caution">
    <text evidence="2">The sequence shown here is derived from an EMBL/GenBank/DDBJ whole genome shotgun (WGS) entry which is preliminary data.</text>
</comment>
<gene>
    <name evidence="2" type="ORF">CIT26_31130</name>
</gene>
<dbReference type="CDD" id="cd09872">
    <property type="entry name" value="PIN_Sll0205-like"/>
    <property type="match status" value="1"/>
</dbReference>
<evidence type="ECO:0000313" key="2">
    <source>
        <dbReference type="EMBL" id="PAQ05254.1"/>
    </source>
</evidence>
<dbReference type="PANTHER" id="PTHR36173">
    <property type="entry name" value="RIBONUCLEASE VAPC16-RELATED"/>
    <property type="match status" value="1"/>
</dbReference>
<accession>A0A271LAX9</accession>
<dbReference type="Proteomes" id="UP000216442">
    <property type="component" value="Unassembled WGS sequence"/>
</dbReference>
<dbReference type="SUPFAM" id="SSF88723">
    <property type="entry name" value="PIN domain-like"/>
    <property type="match status" value="1"/>
</dbReference>
<dbReference type="RefSeq" id="WP_095496147.1">
    <property type="nucleotide sequence ID" value="NZ_NPKJ01000073.1"/>
</dbReference>
<keyword evidence="3" id="KW-1185">Reference proteome</keyword>
<dbReference type="Pfam" id="PF01850">
    <property type="entry name" value="PIN"/>
    <property type="match status" value="1"/>
</dbReference>
<reference evidence="2 3" key="1">
    <citation type="submission" date="2017-08" db="EMBL/GenBank/DDBJ databases">
        <title>Mesorhizobium wenxinae sp. nov., a novel rhizobial species isolated from root nodules of chickpea (Cicer arietinum L.).</title>
        <authorList>
            <person name="Zhang J."/>
        </authorList>
    </citation>
    <scope>NUCLEOTIDE SEQUENCE [LARGE SCALE GENOMIC DNA]</scope>
    <source>
        <strain evidence="2 3">SDW018</strain>
    </source>
</reference>
<dbReference type="PANTHER" id="PTHR36173:SF2">
    <property type="entry name" value="RIBONUCLEASE VAPC16"/>
    <property type="match status" value="1"/>
</dbReference>
<dbReference type="EMBL" id="NPKJ01000073">
    <property type="protein sequence ID" value="PAQ05254.1"/>
    <property type="molecule type" value="Genomic_DNA"/>
</dbReference>
<dbReference type="InterPro" id="IPR002716">
    <property type="entry name" value="PIN_dom"/>
</dbReference>
<dbReference type="OrthoDB" id="9798990at2"/>
<proteinExistence type="predicted"/>